<proteinExistence type="predicted"/>
<dbReference type="Proteomes" id="UP000245683">
    <property type="component" value="Unassembled WGS sequence"/>
</dbReference>
<organism evidence="1 2">
    <name type="scientific">Micromonospora globispora</name>
    <dbReference type="NCBI Taxonomy" id="1450148"/>
    <lineage>
        <taxon>Bacteria</taxon>
        <taxon>Bacillati</taxon>
        <taxon>Actinomycetota</taxon>
        <taxon>Actinomycetes</taxon>
        <taxon>Micromonosporales</taxon>
        <taxon>Micromonosporaceae</taxon>
        <taxon>Micromonospora</taxon>
    </lineage>
</organism>
<dbReference type="RefSeq" id="WP_109946791.1">
    <property type="nucleotide sequence ID" value="NZ_QGGF01000465.1"/>
</dbReference>
<name>A0A317JW14_9ACTN</name>
<dbReference type="SUPFAM" id="SSF52058">
    <property type="entry name" value="L domain-like"/>
    <property type="match status" value="1"/>
</dbReference>
<protein>
    <recommendedName>
        <fullName evidence="3">Leucine-rich repeat domain-containing protein</fullName>
    </recommendedName>
</protein>
<dbReference type="AlphaFoldDB" id="A0A317JW14"/>
<accession>A0A317JW14</accession>
<comment type="caution">
    <text evidence="1">The sequence shown here is derived from an EMBL/GenBank/DDBJ whole genome shotgun (WGS) entry which is preliminary data.</text>
</comment>
<dbReference type="Gene3D" id="3.80.10.10">
    <property type="entry name" value="Ribonuclease Inhibitor"/>
    <property type="match status" value="1"/>
</dbReference>
<evidence type="ECO:0000313" key="1">
    <source>
        <dbReference type="EMBL" id="PWU44875.1"/>
    </source>
</evidence>
<gene>
    <name evidence="1" type="ORF">DLJ46_23685</name>
</gene>
<dbReference type="OrthoDB" id="3362470at2"/>
<dbReference type="EMBL" id="QGSV01000283">
    <property type="protein sequence ID" value="PWU44875.1"/>
    <property type="molecule type" value="Genomic_DNA"/>
</dbReference>
<evidence type="ECO:0000313" key="2">
    <source>
        <dbReference type="Proteomes" id="UP000245683"/>
    </source>
</evidence>
<reference evidence="2" key="1">
    <citation type="submission" date="2018-05" db="EMBL/GenBank/DDBJ databases">
        <title>Micromonospora globispora sp. nov. and Micromonospora rugosa sp. nov., isolated from marine sediment.</title>
        <authorList>
            <person name="Carro L."/>
            <person name="Aysel V."/>
            <person name="Cetin D."/>
            <person name="Igual J.M."/>
            <person name="Klenk H.-P."/>
            <person name="Trujillo M.E."/>
            <person name="Sahin N."/>
        </authorList>
    </citation>
    <scope>NUCLEOTIDE SEQUENCE [LARGE SCALE GENOMIC DNA]</scope>
    <source>
        <strain evidence="2">S2904</strain>
    </source>
</reference>
<evidence type="ECO:0008006" key="3">
    <source>
        <dbReference type="Google" id="ProtNLM"/>
    </source>
</evidence>
<keyword evidence="2" id="KW-1185">Reference proteome</keyword>
<sequence>MSRVVEVSSPMNVHQLDVRIRDAAVVQFSQPLAEAEYRSLGALLTDHPTVTLRAYGFDEELATLRFLRWFPRLRRFSVAGLHNLTELAPLHQLDADVECLDIGETHKPLNLAPVTAFHGLHQLRIVAHRRGLPELLNANPGLQGLALWRVPVDQVLPVIALPDLQSLALTLGSLARGEWLTQVPTLRYLALRAVRNLTDLNAVTRLPALQWLWLDALTLDRLPDFGSSSTLLRADCTQMRHLRHPASLQGLAAAPQLRELLVTESRLPVDAFVPFAGHPTLEHVGFGLGSERRNRDAKRLLRRTPPSNHAHFAATHGLLRML</sequence>
<dbReference type="InterPro" id="IPR032675">
    <property type="entry name" value="LRR_dom_sf"/>
</dbReference>